<dbReference type="OrthoDB" id="5945790at2759"/>
<name>A0A8H5ER97_9AGAR</name>
<evidence type="ECO:0000313" key="7">
    <source>
        <dbReference type="Proteomes" id="UP000567179"/>
    </source>
</evidence>
<proteinExistence type="predicted"/>
<feature type="domain" description="Peptidase metallopeptidase" evidence="5">
    <location>
        <begin position="78"/>
        <end position="222"/>
    </location>
</feature>
<dbReference type="EMBL" id="JAACJJ010000060">
    <property type="protein sequence ID" value="KAF5309208.1"/>
    <property type="molecule type" value="Genomic_DNA"/>
</dbReference>
<keyword evidence="1" id="KW-0645">Protease</keyword>
<comment type="caution">
    <text evidence="6">The sequence shown here is derived from an EMBL/GenBank/DDBJ whole genome shotgun (WGS) entry which is preliminary data.</text>
</comment>
<dbReference type="InterPro" id="IPR001818">
    <property type="entry name" value="Pept_M10_metallopeptidase"/>
</dbReference>
<dbReference type="InterPro" id="IPR006026">
    <property type="entry name" value="Peptidase_Metallo"/>
</dbReference>
<dbReference type="GO" id="GO:0031012">
    <property type="term" value="C:extracellular matrix"/>
    <property type="evidence" value="ECO:0007669"/>
    <property type="project" value="InterPro"/>
</dbReference>
<dbReference type="SUPFAM" id="SSF55486">
    <property type="entry name" value="Metalloproteases ('zincins'), catalytic domain"/>
    <property type="match status" value="1"/>
</dbReference>
<dbReference type="Proteomes" id="UP000567179">
    <property type="component" value="Unassembled WGS sequence"/>
</dbReference>
<dbReference type="SMART" id="SM00235">
    <property type="entry name" value="ZnMc"/>
    <property type="match status" value="1"/>
</dbReference>
<dbReference type="Pfam" id="PF00413">
    <property type="entry name" value="Peptidase_M10"/>
    <property type="match status" value="1"/>
</dbReference>
<evidence type="ECO:0000256" key="3">
    <source>
        <dbReference type="ARBA" id="ARBA00022801"/>
    </source>
</evidence>
<evidence type="ECO:0000259" key="5">
    <source>
        <dbReference type="SMART" id="SM00235"/>
    </source>
</evidence>
<protein>
    <recommendedName>
        <fullName evidence="5">Peptidase metallopeptidase domain-containing protein</fullName>
    </recommendedName>
</protein>
<evidence type="ECO:0000256" key="4">
    <source>
        <dbReference type="ARBA" id="ARBA00022833"/>
    </source>
</evidence>
<keyword evidence="7" id="KW-1185">Reference proteome</keyword>
<accession>A0A8H5ER97</accession>
<keyword evidence="3" id="KW-0378">Hydrolase</keyword>
<gene>
    <name evidence="6" type="ORF">D9619_012794</name>
</gene>
<dbReference type="InterPro" id="IPR024079">
    <property type="entry name" value="MetalloPept_cat_dom_sf"/>
</dbReference>
<evidence type="ECO:0000256" key="1">
    <source>
        <dbReference type="ARBA" id="ARBA00022670"/>
    </source>
</evidence>
<dbReference type="AlphaFoldDB" id="A0A8H5ER97"/>
<reference evidence="6 7" key="1">
    <citation type="journal article" date="2020" name="ISME J.">
        <title>Uncovering the hidden diversity of litter-decomposition mechanisms in mushroom-forming fungi.</title>
        <authorList>
            <person name="Floudas D."/>
            <person name="Bentzer J."/>
            <person name="Ahren D."/>
            <person name="Johansson T."/>
            <person name="Persson P."/>
            <person name="Tunlid A."/>
        </authorList>
    </citation>
    <scope>NUCLEOTIDE SEQUENCE [LARGE SCALE GENOMIC DNA]</scope>
    <source>
        <strain evidence="6 7">CBS 101986</strain>
    </source>
</reference>
<dbReference type="GO" id="GO:0006508">
    <property type="term" value="P:proteolysis"/>
    <property type="evidence" value="ECO:0007669"/>
    <property type="project" value="UniProtKB-KW"/>
</dbReference>
<evidence type="ECO:0000256" key="2">
    <source>
        <dbReference type="ARBA" id="ARBA00022723"/>
    </source>
</evidence>
<dbReference type="Gene3D" id="3.40.390.10">
    <property type="entry name" value="Collagenase (Catalytic Domain)"/>
    <property type="match status" value="1"/>
</dbReference>
<organism evidence="6 7">
    <name type="scientific">Psilocybe cf. subviscida</name>
    <dbReference type="NCBI Taxonomy" id="2480587"/>
    <lineage>
        <taxon>Eukaryota</taxon>
        <taxon>Fungi</taxon>
        <taxon>Dikarya</taxon>
        <taxon>Basidiomycota</taxon>
        <taxon>Agaricomycotina</taxon>
        <taxon>Agaricomycetes</taxon>
        <taxon>Agaricomycetidae</taxon>
        <taxon>Agaricales</taxon>
        <taxon>Agaricineae</taxon>
        <taxon>Strophariaceae</taxon>
        <taxon>Psilocybe</taxon>
    </lineage>
</organism>
<keyword evidence="2" id="KW-0479">Metal-binding</keyword>
<dbReference type="GO" id="GO:0004222">
    <property type="term" value="F:metalloendopeptidase activity"/>
    <property type="evidence" value="ECO:0007669"/>
    <property type="project" value="InterPro"/>
</dbReference>
<evidence type="ECO:0000313" key="6">
    <source>
        <dbReference type="EMBL" id="KAF5309208.1"/>
    </source>
</evidence>
<keyword evidence="4" id="KW-0862">Zinc</keyword>
<dbReference type="GO" id="GO:0008270">
    <property type="term" value="F:zinc ion binding"/>
    <property type="evidence" value="ECO:0007669"/>
    <property type="project" value="InterPro"/>
</dbReference>
<sequence>MRAQEPASRRLHQRRHIVWTLKHTRILLSLTFCSTTSTFLLNEMSTQNINLRGMCLTHPYVPPAEIADGAGAAVLANSAKLWENGQEITYAFMPPFSGAPKEQAKVHKIIKEWTLFANLTFTHVPKPEDAMIRIAFNHSQKVGSWSYVARDCLDEKQVPKEKPTMNLGWLEDTKEPTENDKGLVLHEFGHAIGLLHEHQSPARDEVLTLKVEATITAYTSGAGPNKWTRDDVIAQIIKPVNAGEYTNYTDLDTTSVMMYFMPAEMNDQGLEITPNNALSDYDRAFVLIHYPVFDFSDRTDGWDFEKALTVMGIEGEGRDSVLEKYNAGDVPGVREEFAKAYESVRKERNALRAAEVRG</sequence>